<name>A0A2T3WAN3_9DEIO</name>
<proteinExistence type="predicted"/>
<dbReference type="AlphaFoldDB" id="A0A2T3WAN3"/>
<sequence>MGGVMGRVLEAAELGEDGPGEMAGGLQAIAADLLGREGVAGVFAVQKPGGTFTPELLAVARAGELSREMLSSGKKPGARVGNFTFSRDGDVFMGQGGGLLYVSTDKNLLMSYLGRLSGKAAPTLAASAPYAAATRAAGTNEFGLYANFSATAKVIRSQLSQVFLPRLLSPVVDAIDTLGQLAGGFTTTASGLTTSSAQVVNPEGKDAPLRRILTATTDFGVQDILPANVEAVQASACAPESGAYLGRWLTRIDLFEPFGFLTDSQLASHLERSGAYLGTECAQVTLAGGTKASLNQNDPLASLRYGVGYQRVTDQAAAEAHLPEYARSVNEAIQGVRATLKGSVDRAMKGMVSPEDMAELGAAGMASMMAVDESLEQVDRLLAGMKMVYGFRDGYLVTAWSDEALRAALAEGSGGATLAQSAGFRAANLSGNAGFNFTPDLPALSGQDLLASLPAEMQDEELAELMAPAMNAAADLINRFDGMSSQRSVTGNVIIGKASVRYRW</sequence>
<dbReference type="OrthoDB" id="58785at2"/>
<reference evidence="1 2" key="1">
    <citation type="submission" date="2018-03" db="EMBL/GenBank/DDBJ databases">
        <title>Draft genome of Deinococcus sp. OD32.</title>
        <authorList>
            <person name="Wang X.-P."/>
            <person name="Du Z.-J."/>
        </authorList>
    </citation>
    <scope>NUCLEOTIDE SEQUENCE [LARGE SCALE GENOMIC DNA]</scope>
    <source>
        <strain evidence="1 2">OD32</strain>
    </source>
</reference>
<evidence type="ECO:0000313" key="1">
    <source>
        <dbReference type="EMBL" id="PTA68892.1"/>
    </source>
</evidence>
<gene>
    <name evidence="1" type="ORF">C8263_06070</name>
</gene>
<dbReference type="Proteomes" id="UP000240317">
    <property type="component" value="Unassembled WGS sequence"/>
</dbReference>
<keyword evidence="2" id="KW-1185">Reference proteome</keyword>
<organism evidence="1 2">
    <name type="scientific">Deinococcus arcticus</name>
    <dbReference type="NCBI Taxonomy" id="2136176"/>
    <lineage>
        <taxon>Bacteria</taxon>
        <taxon>Thermotogati</taxon>
        <taxon>Deinococcota</taxon>
        <taxon>Deinococci</taxon>
        <taxon>Deinococcales</taxon>
        <taxon>Deinococcaceae</taxon>
        <taxon>Deinococcus</taxon>
    </lineage>
</organism>
<accession>A0A2T3WAN3</accession>
<comment type="caution">
    <text evidence="1">The sequence shown here is derived from an EMBL/GenBank/DDBJ whole genome shotgun (WGS) entry which is preliminary data.</text>
</comment>
<evidence type="ECO:0000313" key="2">
    <source>
        <dbReference type="Proteomes" id="UP000240317"/>
    </source>
</evidence>
<dbReference type="EMBL" id="PYSV01000004">
    <property type="protein sequence ID" value="PTA68892.1"/>
    <property type="molecule type" value="Genomic_DNA"/>
</dbReference>
<protein>
    <recommendedName>
        <fullName evidence="3">DUF3352 domain-containing protein</fullName>
    </recommendedName>
</protein>
<evidence type="ECO:0008006" key="3">
    <source>
        <dbReference type="Google" id="ProtNLM"/>
    </source>
</evidence>